<name>A0A4R9JL15_9LEPT</name>
<reference evidence="2" key="1">
    <citation type="journal article" date="2019" name="PLoS Negl. Trop. Dis.">
        <title>Revisiting the worldwide diversity of Leptospira species in the environment.</title>
        <authorList>
            <person name="Vincent A.T."/>
            <person name="Schiettekatte O."/>
            <person name="Bourhy P."/>
            <person name="Veyrier F.J."/>
            <person name="Picardeau M."/>
        </authorList>
    </citation>
    <scope>NUCLEOTIDE SEQUENCE [LARGE SCALE GENOMIC DNA]</scope>
    <source>
        <strain evidence="2">201702454</strain>
    </source>
</reference>
<dbReference type="SUPFAM" id="SSF48452">
    <property type="entry name" value="TPR-like"/>
    <property type="match status" value="1"/>
</dbReference>
<dbReference type="Gene3D" id="1.25.40.10">
    <property type="entry name" value="Tetratricopeptide repeat domain"/>
    <property type="match status" value="1"/>
</dbReference>
<accession>A0A4R9JL15</accession>
<evidence type="ECO:0000313" key="2">
    <source>
        <dbReference type="EMBL" id="TGL47257.1"/>
    </source>
</evidence>
<dbReference type="OrthoDB" id="328069at2"/>
<keyword evidence="3" id="KW-1185">Reference proteome</keyword>
<comment type="caution">
    <text evidence="2">The sequence shown here is derived from an EMBL/GenBank/DDBJ whole genome shotgun (WGS) entry which is preliminary data.</text>
</comment>
<dbReference type="RefSeq" id="WP_135620996.1">
    <property type="nucleotide sequence ID" value="NZ_RQGG01000050.1"/>
</dbReference>
<evidence type="ECO:0000256" key="1">
    <source>
        <dbReference type="SAM" id="SignalP"/>
    </source>
</evidence>
<protein>
    <submittedName>
        <fullName evidence="2">Tetratricopeptide repeat protein</fullName>
    </submittedName>
</protein>
<dbReference type="Proteomes" id="UP000297609">
    <property type="component" value="Unassembled WGS sequence"/>
</dbReference>
<proteinExistence type="predicted"/>
<dbReference type="EMBL" id="RQGG01000050">
    <property type="protein sequence ID" value="TGL47257.1"/>
    <property type="molecule type" value="Genomic_DNA"/>
</dbReference>
<sequence>MKKLLVTMIIVALNYSAFAGESSSLVNEEVASLIGQYDNETLVVISNELVKMANEEEGIGEFDLASTHYDRALKIREAIGMQSHKSFASIQYLASQAYSKAGNFCEASVYAKKASEAFHKHGISKYEEKANMEAKEFAKACAVVASR</sequence>
<organism evidence="2 3">
    <name type="scientific">Leptospira kemamanensis</name>
    <dbReference type="NCBI Taxonomy" id="2484942"/>
    <lineage>
        <taxon>Bacteria</taxon>
        <taxon>Pseudomonadati</taxon>
        <taxon>Spirochaetota</taxon>
        <taxon>Spirochaetia</taxon>
        <taxon>Leptospirales</taxon>
        <taxon>Leptospiraceae</taxon>
        <taxon>Leptospira</taxon>
    </lineage>
</organism>
<feature type="signal peptide" evidence="1">
    <location>
        <begin position="1"/>
        <end position="19"/>
    </location>
</feature>
<dbReference type="InterPro" id="IPR011990">
    <property type="entry name" value="TPR-like_helical_dom_sf"/>
</dbReference>
<dbReference type="AlphaFoldDB" id="A0A4R9JL15"/>
<evidence type="ECO:0000313" key="3">
    <source>
        <dbReference type="Proteomes" id="UP000297609"/>
    </source>
</evidence>
<gene>
    <name evidence="2" type="ORF">EHQ59_16685</name>
</gene>
<keyword evidence="1" id="KW-0732">Signal</keyword>
<feature type="chain" id="PRO_5020890364" evidence="1">
    <location>
        <begin position="20"/>
        <end position="147"/>
    </location>
</feature>